<reference evidence="2 3" key="1">
    <citation type="journal article" date="2018" name="Evol. Lett.">
        <title>Horizontal gene cluster transfer increased hallucinogenic mushroom diversity.</title>
        <authorList>
            <person name="Reynolds H.T."/>
            <person name="Vijayakumar V."/>
            <person name="Gluck-Thaler E."/>
            <person name="Korotkin H.B."/>
            <person name="Matheny P.B."/>
            <person name="Slot J.C."/>
        </authorList>
    </citation>
    <scope>NUCLEOTIDE SEQUENCE [LARGE SCALE GENOMIC DNA]</scope>
    <source>
        <strain evidence="2 3">2629</strain>
    </source>
</reference>
<sequence length="261" mass="29579">MAAEPFAFNIDSLPPDKITLFDIRYDIEPHKSVSPWSWAVKYTLYAKKIPFHIKLVEMVDIPALSKVLGLQPGEGFTAEPMYTLPAIYDPSTKKAIVDSLAINMYLDAQYPESPRVVAEGTKGLIKAFLTAMKNLDYACFPVAIEICLGLTTAKSREHFRSTREKLLGVKIEDITPREPEKVAAAWAGIKKVFDTMDGWYGDNTFIMGTDVPTHADFVVAGRLMLLKEFFREESEEWNRIAGWNDGRWGKLLKYCNDMWVV</sequence>
<dbReference type="InterPro" id="IPR004045">
    <property type="entry name" value="Glutathione_S-Trfase_N"/>
</dbReference>
<dbReference type="InterPro" id="IPR054416">
    <property type="entry name" value="GST_UstS-like_C"/>
</dbReference>
<proteinExistence type="predicted"/>
<dbReference type="Pfam" id="PF13409">
    <property type="entry name" value="GST_N_2"/>
    <property type="match status" value="1"/>
</dbReference>
<dbReference type="InParanoid" id="A0A409WIY7"/>
<dbReference type="STRING" id="181874.A0A409WIY7"/>
<organism evidence="2 3">
    <name type="scientific">Panaeolus cyanescens</name>
    <dbReference type="NCBI Taxonomy" id="181874"/>
    <lineage>
        <taxon>Eukaryota</taxon>
        <taxon>Fungi</taxon>
        <taxon>Dikarya</taxon>
        <taxon>Basidiomycota</taxon>
        <taxon>Agaricomycotina</taxon>
        <taxon>Agaricomycetes</taxon>
        <taxon>Agaricomycetidae</taxon>
        <taxon>Agaricales</taxon>
        <taxon>Agaricineae</taxon>
        <taxon>Galeropsidaceae</taxon>
        <taxon>Panaeolus</taxon>
    </lineage>
</organism>
<dbReference type="Gene3D" id="1.20.1050.10">
    <property type="match status" value="1"/>
</dbReference>
<protein>
    <recommendedName>
        <fullName evidence="1">GST N-terminal domain-containing protein</fullName>
    </recommendedName>
</protein>
<keyword evidence="3" id="KW-1185">Reference proteome</keyword>
<dbReference type="SUPFAM" id="SSF47616">
    <property type="entry name" value="GST C-terminal domain-like"/>
    <property type="match status" value="1"/>
</dbReference>
<dbReference type="AlphaFoldDB" id="A0A409WIY7"/>
<name>A0A409WIY7_9AGAR</name>
<dbReference type="PROSITE" id="PS50404">
    <property type="entry name" value="GST_NTER"/>
    <property type="match status" value="1"/>
</dbReference>
<accession>A0A409WIY7</accession>
<dbReference type="Pfam" id="PF22041">
    <property type="entry name" value="GST_C_7"/>
    <property type="match status" value="1"/>
</dbReference>
<evidence type="ECO:0000313" key="2">
    <source>
        <dbReference type="EMBL" id="PPQ78420.1"/>
    </source>
</evidence>
<evidence type="ECO:0000313" key="3">
    <source>
        <dbReference type="Proteomes" id="UP000284842"/>
    </source>
</evidence>
<gene>
    <name evidence="2" type="ORF">CVT24_001428</name>
</gene>
<dbReference type="InterPro" id="IPR036249">
    <property type="entry name" value="Thioredoxin-like_sf"/>
</dbReference>
<feature type="domain" description="GST N-terminal" evidence="1">
    <location>
        <begin position="24"/>
        <end position="114"/>
    </location>
</feature>
<dbReference type="SUPFAM" id="SSF52833">
    <property type="entry name" value="Thioredoxin-like"/>
    <property type="match status" value="1"/>
</dbReference>
<dbReference type="Gene3D" id="3.40.30.10">
    <property type="entry name" value="Glutaredoxin"/>
    <property type="match status" value="1"/>
</dbReference>
<evidence type="ECO:0000259" key="1">
    <source>
        <dbReference type="PROSITE" id="PS50404"/>
    </source>
</evidence>
<comment type="caution">
    <text evidence="2">The sequence shown here is derived from an EMBL/GenBank/DDBJ whole genome shotgun (WGS) entry which is preliminary data.</text>
</comment>
<dbReference type="Proteomes" id="UP000284842">
    <property type="component" value="Unassembled WGS sequence"/>
</dbReference>
<dbReference type="OrthoDB" id="4951845at2759"/>
<dbReference type="InterPro" id="IPR036282">
    <property type="entry name" value="Glutathione-S-Trfase_C_sf"/>
</dbReference>
<dbReference type="EMBL" id="NHTK01005464">
    <property type="protein sequence ID" value="PPQ78420.1"/>
    <property type="molecule type" value="Genomic_DNA"/>
</dbReference>